<protein>
    <submittedName>
        <fullName evidence="1">Uncharacterized protein</fullName>
    </submittedName>
</protein>
<proteinExistence type="predicted"/>
<dbReference type="Proteomes" id="UP000603453">
    <property type="component" value="Unassembled WGS sequence"/>
</dbReference>
<evidence type="ECO:0000313" key="1">
    <source>
        <dbReference type="EMBL" id="KAG2214257.1"/>
    </source>
</evidence>
<accession>A0A8H7RQ81</accession>
<evidence type="ECO:0000313" key="2">
    <source>
        <dbReference type="Proteomes" id="UP000603453"/>
    </source>
</evidence>
<name>A0A8H7RQ81_9FUNG</name>
<dbReference type="AlphaFoldDB" id="A0A8H7RQ81"/>
<organism evidence="1 2">
    <name type="scientific">Mucor saturninus</name>
    <dbReference type="NCBI Taxonomy" id="64648"/>
    <lineage>
        <taxon>Eukaryota</taxon>
        <taxon>Fungi</taxon>
        <taxon>Fungi incertae sedis</taxon>
        <taxon>Mucoromycota</taxon>
        <taxon>Mucoromycotina</taxon>
        <taxon>Mucoromycetes</taxon>
        <taxon>Mucorales</taxon>
        <taxon>Mucorineae</taxon>
        <taxon>Mucoraceae</taxon>
        <taxon>Mucor</taxon>
    </lineage>
</organism>
<dbReference type="OrthoDB" id="5369347at2759"/>
<reference evidence="1" key="1">
    <citation type="submission" date="2020-12" db="EMBL/GenBank/DDBJ databases">
        <title>Metabolic potential, ecology and presence of endohyphal bacteria is reflected in genomic diversity of Mucoromycotina.</title>
        <authorList>
            <person name="Muszewska A."/>
            <person name="Okrasinska A."/>
            <person name="Steczkiewicz K."/>
            <person name="Drgas O."/>
            <person name="Orlowska M."/>
            <person name="Perlinska-Lenart U."/>
            <person name="Aleksandrzak-Piekarczyk T."/>
            <person name="Szatraj K."/>
            <person name="Zielenkiewicz U."/>
            <person name="Pilsyk S."/>
            <person name="Malc E."/>
            <person name="Mieczkowski P."/>
            <person name="Kruszewska J.S."/>
            <person name="Biernat P."/>
            <person name="Pawlowska J."/>
        </authorList>
    </citation>
    <scope>NUCLEOTIDE SEQUENCE</scope>
    <source>
        <strain evidence="1">WA0000017839</strain>
    </source>
</reference>
<keyword evidence="2" id="KW-1185">Reference proteome</keyword>
<sequence length="352" mass="39549">MKCKVRSPTTDDYLLSFSNYVEKCLNATTFEEKLDLHLNAKFTSSTVTFKHCESNIDGLITNCTKEVPLVETCRLAFDLCPSAKQYGIIRNDLGNFEREGTRRSVKWIPHTLFGVVNSEARVVTHILFPEMVEVAAPKNMSAFLSEDEQREFVDELLVPALRRSLKVSVLNRLNKSFEESVLRGKRQDAKNFVSGKDLPLIVQSLRDLVEENLSLSQYRDFYFVTSSFGFKQEFEGDSCQEILSTIIDWCKVSLKNTKVDLGIKFSTTALFGEPMISFARSGAIKSIGYTFGGQNTKSELMSMALAGFGGITATNKFRASDECSKLIVYNDIKIPFLFGPSGFNGSVPDRWL</sequence>
<comment type="caution">
    <text evidence="1">The sequence shown here is derived from an EMBL/GenBank/DDBJ whole genome shotgun (WGS) entry which is preliminary data.</text>
</comment>
<gene>
    <name evidence="1" type="ORF">INT47_000813</name>
</gene>
<dbReference type="EMBL" id="JAEPRD010000001">
    <property type="protein sequence ID" value="KAG2214257.1"/>
    <property type="molecule type" value="Genomic_DNA"/>
</dbReference>